<evidence type="ECO:0000259" key="2">
    <source>
        <dbReference type="Pfam" id="PF25023"/>
    </source>
</evidence>
<dbReference type="EMBL" id="JACMYG010000049">
    <property type="protein sequence ID" value="MBC2693408.1"/>
    <property type="molecule type" value="Genomic_DNA"/>
</dbReference>
<dbReference type="NCBIfam" id="TIGR03696">
    <property type="entry name" value="Rhs_assc_core"/>
    <property type="match status" value="1"/>
</dbReference>
<dbReference type="Gene3D" id="2.180.10.10">
    <property type="entry name" value="RHS repeat-associated core"/>
    <property type="match status" value="1"/>
</dbReference>
<comment type="caution">
    <text evidence="3">The sequence shown here is derived from an EMBL/GenBank/DDBJ whole genome shotgun (WGS) entry which is preliminary data.</text>
</comment>
<dbReference type="AlphaFoldDB" id="A0A7X1GKA0"/>
<proteinExistence type="predicted"/>
<dbReference type="SUPFAM" id="SSF56399">
    <property type="entry name" value="ADP-ribosylation"/>
    <property type="match status" value="1"/>
</dbReference>
<keyword evidence="4" id="KW-1185">Reference proteome</keyword>
<dbReference type="RefSeq" id="WP_182340287.1">
    <property type="nucleotide sequence ID" value="NZ_JACMYG010000049.1"/>
</dbReference>
<dbReference type="Proteomes" id="UP000526003">
    <property type="component" value="Unassembled WGS sequence"/>
</dbReference>
<name>A0A7X1GKA0_9PSED</name>
<dbReference type="InterPro" id="IPR056823">
    <property type="entry name" value="TEN-like_YD-shell"/>
</dbReference>
<reference evidence="3 4" key="1">
    <citation type="submission" date="2020-08" db="EMBL/GenBank/DDBJ databases">
        <title>Pseudomonas sp. nov.</title>
        <authorList>
            <person name="Gieschler S."/>
            <person name="Fiedler G."/>
            <person name="Brinks E."/>
            <person name="Boehnlein C."/>
            <person name="Franz C.M.A.P."/>
            <person name="Kabisch J."/>
        </authorList>
    </citation>
    <scope>NUCLEOTIDE SEQUENCE [LARGE SCALE GENOMIC DNA]</scope>
    <source>
        <strain evidence="3 4">MBT-1</strain>
    </source>
</reference>
<protein>
    <submittedName>
        <fullName evidence="3">RHS repeat-associated core domain-containing protein</fullName>
    </submittedName>
</protein>
<keyword evidence="1" id="KW-0677">Repeat</keyword>
<feature type="domain" description="Teneurin-like YD-shell" evidence="2">
    <location>
        <begin position="11"/>
        <end position="148"/>
    </location>
</feature>
<evidence type="ECO:0000313" key="4">
    <source>
        <dbReference type="Proteomes" id="UP000526003"/>
    </source>
</evidence>
<dbReference type="Pfam" id="PF25023">
    <property type="entry name" value="TEN_YD-shell"/>
    <property type="match status" value="1"/>
</dbReference>
<organism evidence="3 4">
    <name type="scientific">Pseudomonas kielensis</name>
    <dbReference type="NCBI Taxonomy" id="2762577"/>
    <lineage>
        <taxon>Bacteria</taxon>
        <taxon>Pseudomonadati</taxon>
        <taxon>Pseudomonadota</taxon>
        <taxon>Gammaproteobacteria</taxon>
        <taxon>Pseudomonadales</taxon>
        <taxon>Pseudomonadaceae</taxon>
        <taxon>Pseudomonas</taxon>
    </lineage>
</organism>
<evidence type="ECO:0000256" key="1">
    <source>
        <dbReference type="ARBA" id="ARBA00022737"/>
    </source>
</evidence>
<accession>A0A7X1GKA0</accession>
<gene>
    <name evidence="3" type="ORF">H7995_26870</name>
</gene>
<dbReference type="InterPro" id="IPR022385">
    <property type="entry name" value="Rhs_assc_core"/>
</dbReference>
<sequence length="370" mass="41890">MHSDRAFVLCHYRYDPLDRLVATSPSGRSPQQRFYCKTRLATQIQGLLWHTMVQHDDQLLAQQQRNGEHVAATLLATDRQRSVLHALSSDTHHPIAYAPYGHHPAESGLLSLLGFNGERRDPVTGHYLLGNGYRAFNPVLMRFNSPDSWSPFGEGGFNTYSYCSCNPINLQDPSGHAPGSFLAYLFKYFPLPQPSAPTINNNTGLPALVKRTQADPAREMFKKSIQHMSDPRLPAQNIKLINDAENLFNSQSLRYSLTPGRMQSAEESRRHFNYFNNNAEAFQFKGGIPQVGEPILLPNGGDTYLYTKHFDSAVSHYTHQMMSSTDSTIKKINLISLHRTVLNRAEYITTHTTELNVLRLRRPRARSPVR</sequence>
<evidence type="ECO:0000313" key="3">
    <source>
        <dbReference type="EMBL" id="MBC2693408.1"/>
    </source>
</evidence>